<dbReference type="Proteomes" id="UP001295684">
    <property type="component" value="Unassembled WGS sequence"/>
</dbReference>
<dbReference type="EMBL" id="CAMPGE010021569">
    <property type="protein sequence ID" value="CAI2379714.1"/>
    <property type="molecule type" value="Genomic_DNA"/>
</dbReference>
<evidence type="ECO:0000313" key="3">
    <source>
        <dbReference type="Proteomes" id="UP001295684"/>
    </source>
</evidence>
<evidence type="ECO:0000256" key="1">
    <source>
        <dbReference type="SAM" id="MobiDB-lite"/>
    </source>
</evidence>
<feature type="region of interest" description="Disordered" evidence="1">
    <location>
        <begin position="33"/>
        <end position="53"/>
    </location>
</feature>
<proteinExistence type="predicted"/>
<reference evidence="2" key="1">
    <citation type="submission" date="2023-07" db="EMBL/GenBank/DDBJ databases">
        <authorList>
            <consortium name="AG Swart"/>
            <person name="Singh M."/>
            <person name="Singh A."/>
            <person name="Seah K."/>
            <person name="Emmerich C."/>
        </authorList>
    </citation>
    <scope>NUCLEOTIDE SEQUENCE</scope>
    <source>
        <strain evidence="2">DP1</strain>
    </source>
</reference>
<organism evidence="2 3">
    <name type="scientific">Euplotes crassus</name>
    <dbReference type="NCBI Taxonomy" id="5936"/>
    <lineage>
        <taxon>Eukaryota</taxon>
        <taxon>Sar</taxon>
        <taxon>Alveolata</taxon>
        <taxon>Ciliophora</taxon>
        <taxon>Intramacronucleata</taxon>
        <taxon>Spirotrichea</taxon>
        <taxon>Hypotrichia</taxon>
        <taxon>Euplotida</taxon>
        <taxon>Euplotidae</taxon>
        <taxon>Moneuplotes</taxon>
    </lineage>
</organism>
<accession>A0AAD2D3K1</accession>
<keyword evidence="3" id="KW-1185">Reference proteome</keyword>
<evidence type="ECO:0000313" key="2">
    <source>
        <dbReference type="EMBL" id="CAI2379714.1"/>
    </source>
</evidence>
<protein>
    <submittedName>
        <fullName evidence="2">Uncharacterized protein</fullName>
    </submittedName>
</protein>
<gene>
    <name evidence="2" type="ORF">ECRASSUSDP1_LOCUS21127</name>
</gene>
<sequence length="83" mass="9109">MIPLEISSDNSEGSGNESNFGCSKAAYSVASSKYEEDQIRETTNSDSTFSSGKIGSSKLLVKKSKNLERRKRMPLMKLKGIDD</sequence>
<feature type="region of interest" description="Disordered" evidence="1">
    <location>
        <begin position="1"/>
        <end position="20"/>
    </location>
</feature>
<name>A0AAD2D3K1_EUPCR</name>
<dbReference type="AlphaFoldDB" id="A0AAD2D3K1"/>
<comment type="caution">
    <text evidence="2">The sequence shown here is derived from an EMBL/GenBank/DDBJ whole genome shotgun (WGS) entry which is preliminary data.</text>
</comment>